<comment type="caution">
    <text evidence="3">The sequence shown here is derived from an EMBL/GenBank/DDBJ whole genome shotgun (WGS) entry which is preliminary data.</text>
</comment>
<keyword evidence="3" id="KW-0808">Transferase</keyword>
<dbReference type="InterPro" id="IPR027417">
    <property type="entry name" value="P-loop_NTPase"/>
</dbReference>
<dbReference type="SUPFAM" id="SSF52540">
    <property type="entry name" value="P-loop containing nucleoside triphosphate hydrolases"/>
    <property type="match status" value="1"/>
</dbReference>
<reference evidence="3 4" key="1">
    <citation type="journal article" date="2017" name="Nat. Ecol. Evol.">
        <title>Scallop genome provides insights into evolution of bilaterian karyotype and development.</title>
        <authorList>
            <person name="Wang S."/>
            <person name="Zhang J."/>
            <person name="Jiao W."/>
            <person name="Li J."/>
            <person name="Xun X."/>
            <person name="Sun Y."/>
            <person name="Guo X."/>
            <person name="Huan P."/>
            <person name="Dong B."/>
            <person name="Zhang L."/>
            <person name="Hu X."/>
            <person name="Sun X."/>
            <person name="Wang J."/>
            <person name="Zhao C."/>
            <person name="Wang Y."/>
            <person name="Wang D."/>
            <person name="Huang X."/>
            <person name="Wang R."/>
            <person name="Lv J."/>
            <person name="Li Y."/>
            <person name="Zhang Z."/>
            <person name="Liu B."/>
            <person name="Lu W."/>
            <person name="Hui Y."/>
            <person name="Liang J."/>
            <person name="Zhou Z."/>
            <person name="Hou R."/>
            <person name="Li X."/>
            <person name="Liu Y."/>
            <person name="Li H."/>
            <person name="Ning X."/>
            <person name="Lin Y."/>
            <person name="Zhao L."/>
            <person name="Xing Q."/>
            <person name="Dou J."/>
            <person name="Li Y."/>
            <person name="Mao J."/>
            <person name="Guo H."/>
            <person name="Dou H."/>
            <person name="Li T."/>
            <person name="Mu C."/>
            <person name="Jiang W."/>
            <person name="Fu Q."/>
            <person name="Fu X."/>
            <person name="Miao Y."/>
            <person name="Liu J."/>
            <person name="Yu Q."/>
            <person name="Li R."/>
            <person name="Liao H."/>
            <person name="Li X."/>
            <person name="Kong Y."/>
            <person name="Jiang Z."/>
            <person name="Chourrout D."/>
            <person name="Li R."/>
            <person name="Bao Z."/>
        </authorList>
    </citation>
    <scope>NUCLEOTIDE SEQUENCE [LARGE SCALE GENOMIC DNA]</scope>
    <source>
        <strain evidence="3 4">PY_sf001</strain>
    </source>
</reference>
<dbReference type="GO" id="GO:0004672">
    <property type="term" value="F:protein kinase activity"/>
    <property type="evidence" value="ECO:0007669"/>
    <property type="project" value="InterPro"/>
</dbReference>
<dbReference type="PANTHER" id="PTHR26392">
    <property type="entry name" value="MITOGEN-ACTIVATED PROTEIN KINASE KINASE KINASE 7-RELATED"/>
    <property type="match status" value="1"/>
</dbReference>
<dbReference type="Pfam" id="PF00350">
    <property type="entry name" value="Dynamin_N"/>
    <property type="match status" value="1"/>
</dbReference>
<gene>
    <name evidence="3" type="ORF">KP79_PYT08036</name>
</gene>
<evidence type="ECO:0000313" key="3">
    <source>
        <dbReference type="EMBL" id="OWF35531.1"/>
    </source>
</evidence>
<keyword evidence="4" id="KW-1185">Reference proteome</keyword>
<dbReference type="InterPro" id="IPR011009">
    <property type="entry name" value="Kinase-like_dom_sf"/>
</dbReference>
<sequence>MSSLRQRLEEQEQPYRDCYDLYKDTLSTITDQPENFNTITLTMLKNQINDQSVNTIKEAIQKRMLDLKSSAALCPPGPRRDSPVWSENPTGAALCPPEPRRDSPVWSENPTGAALCPPGPRRDSPVWSENSTGAANDVDLSDSMLSTDTSFDFSPVTSSFDSANVSPNLAPSKSRTLRVLIAGDINAGKTSVLNLFLGDEYLPVSSTKCTTVPCEVHNSTERYALVYYQDGTQNEEIKLPLNNRDYRWEAVRKLVYSGELNGKPVRRLLLFWPLRFFDASDPHETTPKRIADDESCYGNAEPLPIVFLDLPGLSDNEFGVSKILENIPNFHLFIFLIDIGGEPVRKTFENMLENVKKEITRHGIDFNPESALFLLNRSDLHRPAPCEELVENAVLSAIQPKWPMVGEEQLHRLSCTKIKSGEESMEPFKRKIRDFMEAAHRVNLEEHYLWLINLLEVINAFFDTSVNWLPYNMSLQKIKDYAEQDNGFLEKELGIIEDKNSSFYKHIMEEAKKSQGKLREHIKQQIGGSTTDLAQRLRSVTKDKEEQTIREDFDSELKTFLDQHRTRLKKNVKLVECLEQQCQQTLNMNDVLNTIATLVTIPLASIFLFGRSLTEEIEIAVSDPINHKISQRTEYFFQQAQAAIEQETNFIISQQQIRQEILSFEFKQNRSREERKLRVTGEEGQRVIHGVSATVDVVQVTNNSSTKVLARKRVKSVLHNGGPMLTCLPQNHNVYRELVIMRSLSRKDSKNCVMFRGSSSWIEGGEQILAILMDKADKNLDEVIMDLERSQIGWEKRLQFALGAARGLEYLHRNGYIHQEVKPRHFLVYRNQDSGEDIVKICDFGHVKEEFVPVTTASDQRNAAYYAPELFGQAARHSTMSDVYSLGLVIWELWHCRKITCNPGEPPSIREVSKGEFKAVIKSCLEVQPNKRPNSRKVVQILSSLVGSQ</sequence>
<organism evidence="3 4">
    <name type="scientific">Mizuhopecten yessoensis</name>
    <name type="common">Japanese scallop</name>
    <name type="synonym">Patinopecten yessoensis</name>
    <dbReference type="NCBI Taxonomy" id="6573"/>
    <lineage>
        <taxon>Eukaryota</taxon>
        <taxon>Metazoa</taxon>
        <taxon>Spiralia</taxon>
        <taxon>Lophotrochozoa</taxon>
        <taxon>Mollusca</taxon>
        <taxon>Bivalvia</taxon>
        <taxon>Autobranchia</taxon>
        <taxon>Pteriomorphia</taxon>
        <taxon>Pectinida</taxon>
        <taxon>Pectinoidea</taxon>
        <taxon>Pectinidae</taxon>
        <taxon>Mizuhopecten</taxon>
    </lineage>
</organism>
<dbReference type="SUPFAM" id="SSF56112">
    <property type="entry name" value="Protein kinase-like (PK-like)"/>
    <property type="match status" value="1"/>
</dbReference>
<dbReference type="EMBL" id="NEDP02076722">
    <property type="protein sequence ID" value="OWF35531.1"/>
    <property type="molecule type" value="Genomic_DNA"/>
</dbReference>
<accession>A0A210PGE9</accession>
<dbReference type="PANTHER" id="PTHR26392:SF92">
    <property type="entry name" value="PROTEIN KINASE DOMAIN-CONTAINING PROTEIN"/>
    <property type="match status" value="1"/>
</dbReference>
<dbReference type="Proteomes" id="UP000242188">
    <property type="component" value="Unassembled WGS sequence"/>
</dbReference>
<name>A0A210PGE9_MIZYE</name>
<dbReference type="GO" id="GO:0005524">
    <property type="term" value="F:ATP binding"/>
    <property type="evidence" value="ECO:0007669"/>
    <property type="project" value="InterPro"/>
</dbReference>
<dbReference type="Gene3D" id="1.10.510.10">
    <property type="entry name" value="Transferase(Phosphotransferase) domain 1"/>
    <property type="match status" value="1"/>
</dbReference>
<dbReference type="STRING" id="6573.A0A210PGE9"/>
<proteinExistence type="predicted"/>
<dbReference type="PROSITE" id="PS50011">
    <property type="entry name" value="PROTEIN_KINASE_DOM"/>
    <property type="match status" value="1"/>
</dbReference>
<feature type="region of interest" description="Disordered" evidence="1">
    <location>
        <begin position="71"/>
        <end position="141"/>
    </location>
</feature>
<protein>
    <submittedName>
        <fullName evidence="3">RGS domain-containing serine/threonine-protein kinase A</fullName>
    </submittedName>
</protein>
<evidence type="ECO:0000256" key="1">
    <source>
        <dbReference type="SAM" id="MobiDB-lite"/>
    </source>
</evidence>
<evidence type="ECO:0000313" key="4">
    <source>
        <dbReference type="Proteomes" id="UP000242188"/>
    </source>
</evidence>
<evidence type="ECO:0000259" key="2">
    <source>
        <dbReference type="PROSITE" id="PS50011"/>
    </source>
</evidence>
<dbReference type="AlphaFoldDB" id="A0A210PGE9"/>
<dbReference type="InterPro" id="IPR000719">
    <property type="entry name" value="Prot_kinase_dom"/>
</dbReference>
<feature type="domain" description="Protein kinase" evidence="2">
    <location>
        <begin position="681"/>
        <end position="946"/>
    </location>
</feature>
<dbReference type="Gene3D" id="3.40.50.300">
    <property type="entry name" value="P-loop containing nucleotide triphosphate hydrolases"/>
    <property type="match status" value="1"/>
</dbReference>
<dbReference type="InterPro" id="IPR045063">
    <property type="entry name" value="Dynamin_N"/>
</dbReference>
<keyword evidence="3" id="KW-0418">Kinase</keyword>
<dbReference type="Pfam" id="PF00069">
    <property type="entry name" value="Pkinase"/>
    <property type="match status" value="1"/>
</dbReference>
<dbReference type="OrthoDB" id="1668230at2759"/>